<reference evidence="2" key="1">
    <citation type="submission" date="2021-03" db="EMBL/GenBank/DDBJ databases">
        <title>Draft genome sequence of rust myrtle Austropuccinia psidii MF-1, a brazilian biotype.</title>
        <authorList>
            <person name="Quecine M.C."/>
            <person name="Pachon D.M.R."/>
            <person name="Bonatelli M.L."/>
            <person name="Correr F.H."/>
            <person name="Franceschini L.M."/>
            <person name="Leite T.F."/>
            <person name="Margarido G.R.A."/>
            <person name="Almeida C.A."/>
            <person name="Ferrarezi J.A."/>
            <person name="Labate C.A."/>
        </authorList>
    </citation>
    <scope>NUCLEOTIDE SEQUENCE</scope>
    <source>
        <strain evidence="2">MF-1</strain>
    </source>
</reference>
<dbReference type="EMBL" id="AVOT02003222">
    <property type="protein sequence ID" value="MBW0472851.1"/>
    <property type="molecule type" value="Genomic_DNA"/>
</dbReference>
<evidence type="ECO:0000313" key="3">
    <source>
        <dbReference type="Proteomes" id="UP000765509"/>
    </source>
</evidence>
<evidence type="ECO:0000313" key="2">
    <source>
        <dbReference type="EMBL" id="MBW0472851.1"/>
    </source>
</evidence>
<name>A0A9Q3BY23_9BASI</name>
<dbReference type="Proteomes" id="UP000765509">
    <property type="component" value="Unassembled WGS sequence"/>
</dbReference>
<gene>
    <name evidence="2" type="ORF">O181_012566</name>
</gene>
<feature type="compositionally biased region" description="Polar residues" evidence="1">
    <location>
        <begin position="136"/>
        <end position="155"/>
    </location>
</feature>
<evidence type="ECO:0000256" key="1">
    <source>
        <dbReference type="SAM" id="MobiDB-lite"/>
    </source>
</evidence>
<protein>
    <submittedName>
        <fullName evidence="2">Uncharacterized protein</fullName>
    </submittedName>
</protein>
<dbReference type="AlphaFoldDB" id="A0A9Q3BY23"/>
<proteinExistence type="predicted"/>
<sequence>MHCGPGGAWIENFQSNPTQTLFVEGLFMTDPDEPSSSQKPNLALMLFTWYLKILFIIESFRKQEYKLQMPKENDCNSDSQCQLFTPTTPTSISTPPLYPAVFSLSSKQKLIQLPSGSDLPMVTPPQSVIKSPPPSLKNQTSFSLGSRNPQWTICP</sequence>
<feature type="region of interest" description="Disordered" evidence="1">
    <location>
        <begin position="121"/>
        <end position="155"/>
    </location>
</feature>
<keyword evidence="3" id="KW-1185">Reference proteome</keyword>
<accession>A0A9Q3BY23</accession>
<organism evidence="2 3">
    <name type="scientific">Austropuccinia psidii MF-1</name>
    <dbReference type="NCBI Taxonomy" id="1389203"/>
    <lineage>
        <taxon>Eukaryota</taxon>
        <taxon>Fungi</taxon>
        <taxon>Dikarya</taxon>
        <taxon>Basidiomycota</taxon>
        <taxon>Pucciniomycotina</taxon>
        <taxon>Pucciniomycetes</taxon>
        <taxon>Pucciniales</taxon>
        <taxon>Sphaerophragmiaceae</taxon>
        <taxon>Austropuccinia</taxon>
    </lineage>
</organism>
<comment type="caution">
    <text evidence="2">The sequence shown here is derived from an EMBL/GenBank/DDBJ whole genome shotgun (WGS) entry which is preliminary data.</text>
</comment>